<dbReference type="VEuPathDB" id="FungiDB:SDRG_10167"/>
<name>T0RQQ2_SAPDV</name>
<keyword evidence="3" id="KW-1185">Reference proteome</keyword>
<dbReference type="PANTHER" id="PTHR24345">
    <property type="entry name" value="SERINE/THREONINE-PROTEIN KINASE PLK"/>
    <property type="match status" value="1"/>
</dbReference>
<dbReference type="Pfam" id="PF00069">
    <property type="entry name" value="Pkinase"/>
    <property type="match status" value="1"/>
</dbReference>
<sequence length="210" mass="22627">MTYGACVNFRRAVEFGFHIQDPAVVPVFGWFYTADKVFIVTEYCAMGDLNDVYPAPGPVAPLEVAKVACQLVQGLKTIHGNGVAHRRLTFDNILVTEDGKVKIANFSGAARGKRVSLPGPNTNPPKEMKSDKCHSTPVDLWSLGIVLFTLLTGAAPVTDGEGDTLLPLNFPDDMSVDGIDLISQILVDDETKRLSLSAIEAHAFLALGNK</sequence>
<dbReference type="OMA" id="AIEAHAF"/>
<protein>
    <submittedName>
        <fullName evidence="2">AUR protein kinase</fullName>
    </submittedName>
</protein>
<dbReference type="RefSeq" id="XP_008614368.1">
    <property type="nucleotide sequence ID" value="XM_008616146.1"/>
</dbReference>
<dbReference type="eggNOG" id="KOG0580">
    <property type="taxonomic scope" value="Eukaryota"/>
</dbReference>
<dbReference type="InterPro" id="IPR000719">
    <property type="entry name" value="Prot_kinase_dom"/>
</dbReference>
<dbReference type="STRING" id="1156394.T0RQQ2"/>
<dbReference type="SUPFAM" id="SSF56112">
    <property type="entry name" value="Protein kinase-like (PK-like)"/>
    <property type="match status" value="1"/>
</dbReference>
<evidence type="ECO:0000313" key="2">
    <source>
        <dbReference type="EMBL" id="EQC32427.1"/>
    </source>
</evidence>
<proteinExistence type="predicted"/>
<keyword evidence="2" id="KW-0418">Kinase</keyword>
<organism evidence="2 3">
    <name type="scientific">Saprolegnia diclina (strain VS20)</name>
    <dbReference type="NCBI Taxonomy" id="1156394"/>
    <lineage>
        <taxon>Eukaryota</taxon>
        <taxon>Sar</taxon>
        <taxon>Stramenopiles</taxon>
        <taxon>Oomycota</taxon>
        <taxon>Saprolegniomycetes</taxon>
        <taxon>Saprolegniales</taxon>
        <taxon>Saprolegniaceae</taxon>
        <taxon>Saprolegnia</taxon>
    </lineage>
</organism>
<evidence type="ECO:0000313" key="3">
    <source>
        <dbReference type="Proteomes" id="UP000030762"/>
    </source>
</evidence>
<dbReference type="Proteomes" id="UP000030762">
    <property type="component" value="Unassembled WGS sequence"/>
</dbReference>
<gene>
    <name evidence="2" type="ORF">SDRG_10167</name>
</gene>
<dbReference type="PROSITE" id="PS50011">
    <property type="entry name" value="PROTEIN_KINASE_DOM"/>
    <property type="match status" value="1"/>
</dbReference>
<dbReference type="Gene3D" id="1.10.510.10">
    <property type="entry name" value="Transferase(Phosphotransferase) domain 1"/>
    <property type="match status" value="1"/>
</dbReference>
<dbReference type="GO" id="GO:0005524">
    <property type="term" value="F:ATP binding"/>
    <property type="evidence" value="ECO:0007669"/>
    <property type="project" value="InterPro"/>
</dbReference>
<dbReference type="InterPro" id="IPR011009">
    <property type="entry name" value="Kinase-like_dom_sf"/>
</dbReference>
<accession>T0RQQ2</accession>
<feature type="domain" description="Protein kinase" evidence="1">
    <location>
        <begin position="1"/>
        <end position="205"/>
    </location>
</feature>
<dbReference type="GO" id="GO:0005634">
    <property type="term" value="C:nucleus"/>
    <property type="evidence" value="ECO:0007669"/>
    <property type="project" value="TreeGrafter"/>
</dbReference>
<dbReference type="GeneID" id="19950894"/>
<evidence type="ECO:0000259" key="1">
    <source>
        <dbReference type="PROSITE" id="PS50011"/>
    </source>
</evidence>
<keyword evidence="2" id="KW-0808">Transferase</keyword>
<dbReference type="EMBL" id="JH767164">
    <property type="protein sequence ID" value="EQC32427.1"/>
    <property type="molecule type" value="Genomic_DNA"/>
</dbReference>
<dbReference type="GO" id="GO:0004672">
    <property type="term" value="F:protein kinase activity"/>
    <property type="evidence" value="ECO:0007669"/>
    <property type="project" value="InterPro"/>
</dbReference>
<reference evidence="2 3" key="1">
    <citation type="submission" date="2012-04" db="EMBL/GenBank/DDBJ databases">
        <title>The Genome Sequence of Saprolegnia declina VS20.</title>
        <authorList>
            <consortium name="The Broad Institute Genome Sequencing Platform"/>
            <person name="Russ C."/>
            <person name="Nusbaum C."/>
            <person name="Tyler B."/>
            <person name="van West P."/>
            <person name="Dieguez-Uribeondo J."/>
            <person name="de Bruijn I."/>
            <person name="Tripathy S."/>
            <person name="Jiang R."/>
            <person name="Young S.K."/>
            <person name="Zeng Q."/>
            <person name="Gargeya S."/>
            <person name="Fitzgerald M."/>
            <person name="Haas B."/>
            <person name="Abouelleil A."/>
            <person name="Alvarado L."/>
            <person name="Arachchi H.M."/>
            <person name="Berlin A."/>
            <person name="Chapman S.B."/>
            <person name="Goldberg J."/>
            <person name="Griggs A."/>
            <person name="Gujja S."/>
            <person name="Hansen M."/>
            <person name="Howarth C."/>
            <person name="Imamovic A."/>
            <person name="Larimer J."/>
            <person name="McCowen C."/>
            <person name="Montmayeur A."/>
            <person name="Murphy C."/>
            <person name="Neiman D."/>
            <person name="Pearson M."/>
            <person name="Priest M."/>
            <person name="Roberts A."/>
            <person name="Saif S."/>
            <person name="Shea T."/>
            <person name="Sisk P."/>
            <person name="Sykes S."/>
            <person name="Wortman J."/>
            <person name="Nusbaum C."/>
            <person name="Birren B."/>
        </authorList>
    </citation>
    <scope>NUCLEOTIDE SEQUENCE [LARGE SCALE GENOMIC DNA]</scope>
    <source>
        <strain evidence="2 3">VS20</strain>
    </source>
</reference>
<dbReference type="InParanoid" id="T0RQQ2"/>
<dbReference type="AlphaFoldDB" id="T0RQQ2"/>
<dbReference type="OrthoDB" id="65548at2759"/>